<dbReference type="AlphaFoldDB" id="A0A081BPH8"/>
<dbReference type="PANTHER" id="PTHR12993">
    <property type="entry name" value="N-ACETYLGLUCOSAMINYL-PHOSPHATIDYLINOSITOL DE-N-ACETYLASE-RELATED"/>
    <property type="match status" value="1"/>
</dbReference>
<dbReference type="EMBL" id="DF820458">
    <property type="protein sequence ID" value="GAK52294.1"/>
    <property type="molecule type" value="Genomic_DNA"/>
</dbReference>
<dbReference type="GO" id="GO:0016811">
    <property type="term" value="F:hydrolase activity, acting on carbon-nitrogen (but not peptide) bonds, in linear amides"/>
    <property type="evidence" value="ECO:0007669"/>
    <property type="project" value="TreeGrafter"/>
</dbReference>
<dbReference type="PANTHER" id="PTHR12993:SF30">
    <property type="entry name" value="N-ACETYL-ALPHA-D-GLUCOSAMINYL L-MALATE DEACETYLASE 1"/>
    <property type="match status" value="1"/>
</dbReference>
<proteinExistence type="predicted"/>
<keyword evidence="2" id="KW-1185">Reference proteome</keyword>
<dbReference type="Pfam" id="PF02585">
    <property type="entry name" value="PIG-L"/>
    <property type="match status" value="1"/>
</dbReference>
<evidence type="ECO:0000313" key="1">
    <source>
        <dbReference type="EMBL" id="GAK52294.1"/>
    </source>
</evidence>
<dbReference type="STRING" id="1499966.U14_03545"/>
<gene>
    <name evidence="1" type="ORF">U14_03545</name>
</gene>
<name>A0A081BPH8_9BACT</name>
<accession>A0A081BPH8</accession>
<dbReference type="InterPro" id="IPR003737">
    <property type="entry name" value="GlcNAc_PI_deacetylase-related"/>
</dbReference>
<evidence type="ECO:0000313" key="2">
    <source>
        <dbReference type="Proteomes" id="UP000030700"/>
    </source>
</evidence>
<dbReference type="Gene3D" id="3.40.50.10320">
    <property type="entry name" value="LmbE-like"/>
    <property type="match status" value="1"/>
</dbReference>
<protein>
    <submittedName>
        <fullName evidence="1">LmbE family protein</fullName>
    </submittedName>
</protein>
<dbReference type="InterPro" id="IPR024078">
    <property type="entry name" value="LmbE-like_dom_sf"/>
</dbReference>
<dbReference type="SUPFAM" id="SSF102588">
    <property type="entry name" value="LmbE-like"/>
    <property type="match status" value="1"/>
</dbReference>
<sequence length="252" mass="28857">MTQRVFALGCHPDDIEFMMGGTLYLLKQAGCELHYMTLANGNCGTMELRADEIVRIRREEARNAAALIGATYYESLTNDAEVFFTPDLIKRVTAVIRRIQPDILLLPSPEDYMEDHSNTARVGATAAFYRGMPNYASIPPEPPIQRDLVVYHALPYGLTDGMRRRILPDFFVDVTSVIDEKERMLACHVSQKQWLDASQGLDAYLLTMRQMTEEVGRMAGKFRYAEGWRRHSHLGYSRQELDPLQEILRTFM</sequence>
<dbReference type="Proteomes" id="UP000030700">
    <property type="component" value="Unassembled WGS sequence"/>
</dbReference>
<dbReference type="HOGENOM" id="CLU_049311_3_2_0"/>
<organism evidence="1">
    <name type="scientific">Candidatus Moduliflexus flocculans</name>
    <dbReference type="NCBI Taxonomy" id="1499966"/>
    <lineage>
        <taxon>Bacteria</taxon>
        <taxon>Candidatus Moduliflexota</taxon>
        <taxon>Candidatus Moduliflexia</taxon>
        <taxon>Candidatus Moduliflexales</taxon>
        <taxon>Candidatus Moduliflexaceae</taxon>
    </lineage>
</organism>
<reference evidence="1" key="1">
    <citation type="journal article" date="2015" name="PeerJ">
        <title>First genomic representation of candidate bacterial phylum KSB3 points to enhanced environmental sensing as a trigger of wastewater bulking.</title>
        <authorList>
            <person name="Sekiguchi Y."/>
            <person name="Ohashi A."/>
            <person name="Parks D.H."/>
            <person name="Yamauchi T."/>
            <person name="Tyson G.W."/>
            <person name="Hugenholtz P."/>
        </authorList>
    </citation>
    <scope>NUCLEOTIDE SEQUENCE [LARGE SCALE GENOMIC DNA]</scope>
</reference>